<gene>
    <name evidence="1" type="ORF">ACFO0B_03390</name>
</gene>
<name>A0ABV8DMQ7_9NOCA</name>
<dbReference type="RefSeq" id="WP_378610790.1">
    <property type="nucleotide sequence ID" value="NZ_JBHSAX010000003.1"/>
</dbReference>
<protein>
    <recommendedName>
        <fullName evidence="3">Adhesin domain-containing protein</fullName>
    </recommendedName>
</protein>
<reference evidence="2" key="1">
    <citation type="journal article" date="2019" name="Int. J. Syst. Evol. Microbiol.">
        <title>The Global Catalogue of Microorganisms (GCM) 10K type strain sequencing project: providing services to taxonomists for standard genome sequencing and annotation.</title>
        <authorList>
            <consortium name="The Broad Institute Genomics Platform"/>
            <consortium name="The Broad Institute Genome Sequencing Center for Infectious Disease"/>
            <person name="Wu L."/>
            <person name="Ma J."/>
        </authorList>
    </citation>
    <scope>NUCLEOTIDE SEQUENCE [LARGE SCALE GENOMIC DNA]</scope>
    <source>
        <strain evidence="2">CGMCC 4.7330</strain>
    </source>
</reference>
<dbReference type="EMBL" id="JBHSAX010000003">
    <property type="protein sequence ID" value="MFC3961029.1"/>
    <property type="molecule type" value="Genomic_DNA"/>
</dbReference>
<proteinExistence type="predicted"/>
<organism evidence="1 2">
    <name type="scientific">Nocardia jiangsuensis</name>
    <dbReference type="NCBI Taxonomy" id="1691563"/>
    <lineage>
        <taxon>Bacteria</taxon>
        <taxon>Bacillati</taxon>
        <taxon>Actinomycetota</taxon>
        <taxon>Actinomycetes</taxon>
        <taxon>Mycobacteriales</taxon>
        <taxon>Nocardiaceae</taxon>
        <taxon>Nocardia</taxon>
    </lineage>
</organism>
<keyword evidence="2" id="KW-1185">Reference proteome</keyword>
<accession>A0ABV8DMQ7</accession>
<evidence type="ECO:0000313" key="2">
    <source>
        <dbReference type="Proteomes" id="UP001595696"/>
    </source>
</evidence>
<dbReference type="Proteomes" id="UP001595696">
    <property type="component" value="Unassembled WGS sequence"/>
</dbReference>
<comment type="caution">
    <text evidence="1">The sequence shown here is derived from an EMBL/GenBank/DDBJ whole genome shotgun (WGS) entry which is preliminary data.</text>
</comment>
<evidence type="ECO:0000313" key="1">
    <source>
        <dbReference type="EMBL" id="MFC3961029.1"/>
    </source>
</evidence>
<evidence type="ECO:0008006" key="3">
    <source>
        <dbReference type="Google" id="ProtNLM"/>
    </source>
</evidence>
<sequence>MTVFSTPAPIAATVDVPVGNVTVTASDRADTVVQIRPADPSNKTDVRAAAQFRVEFTGTELTVRLPRGRWNPFGGTPSVEVEVLVPTGSRLTAGLAMGGLRTAGAFDGCALTVADGDIRIERPRGAVTAVVARGDIRVEDAASGVLRLETSTGELAVGIRPGSAARLATHESFGPVRNQLDPAAPGAELVEVHARNSYGPIVVGHAVAV</sequence>